<evidence type="ECO:0000259" key="8">
    <source>
        <dbReference type="Pfam" id="PF01182"/>
    </source>
</evidence>
<dbReference type="PANTHER" id="PTHR11054">
    <property type="entry name" value="6-PHOSPHOGLUCONOLACTONASE"/>
    <property type="match status" value="1"/>
</dbReference>
<reference evidence="10" key="1">
    <citation type="journal article" date="2019" name="Int. J. Syst. Evol. Microbiol.">
        <title>The Global Catalogue of Microorganisms (GCM) 10K type strain sequencing project: providing services to taxonomists for standard genome sequencing and annotation.</title>
        <authorList>
            <consortium name="The Broad Institute Genomics Platform"/>
            <consortium name="The Broad Institute Genome Sequencing Center for Infectious Disease"/>
            <person name="Wu L."/>
            <person name="Ma J."/>
        </authorList>
    </citation>
    <scope>NUCLEOTIDE SEQUENCE [LARGE SCALE GENOMIC DNA]</scope>
    <source>
        <strain evidence="10">CGMCC 1.12606</strain>
    </source>
</reference>
<dbReference type="EMBL" id="BMFH01000002">
    <property type="protein sequence ID" value="GGD59015.1"/>
    <property type="molecule type" value="Genomic_DNA"/>
</dbReference>
<evidence type="ECO:0000256" key="1">
    <source>
        <dbReference type="ARBA" id="ARBA00000832"/>
    </source>
</evidence>
<feature type="domain" description="Glucosamine/galactosamine-6-phosphate isomerase" evidence="8">
    <location>
        <begin position="10"/>
        <end position="226"/>
    </location>
</feature>
<evidence type="ECO:0000313" key="10">
    <source>
        <dbReference type="Proteomes" id="UP000625780"/>
    </source>
</evidence>
<dbReference type="NCBIfam" id="TIGR01198">
    <property type="entry name" value="pgl"/>
    <property type="match status" value="1"/>
</dbReference>
<dbReference type="Pfam" id="PF01182">
    <property type="entry name" value="Glucosamine_iso"/>
    <property type="match status" value="1"/>
</dbReference>
<evidence type="ECO:0000256" key="5">
    <source>
        <dbReference type="ARBA" id="ARBA00013198"/>
    </source>
</evidence>
<proteinExistence type="inferred from homology"/>
<evidence type="ECO:0000256" key="2">
    <source>
        <dbReference type="ARBA" id="ARBA00002681"/>
    </source>
</evidence>
<gene>
    <name evidence="7" type="primary">pgl</name>
    <name evidence="9" type="ORF">GCM10011361_26760</name>
</gene>
<evidence type="ECO:0000256" key="6">
    <source>
        <dbReference type="ARBA" id="ARBA00020337"/>
    </source>
</evidence>
<accession>A0ABQ1R5N0</accession>
<dbReference type="InterPro" id="IPR039104">
    <property type="entry name" value="6PGL"/>
</dbReference>
<dbReference type="InterPro" id="IPR037171">
    <property type="entry name" value="NagB/RpiA_transferase-like"/>
</dbReference>
<dbReference type="RefSeq" id="WP_188371275.1">
    <property type="nucleotide sequence ID" value="NZ_BMFH01000002.1"/>
</dbReference>
<comment type="catalytic activity">
    <reaction evidence="1 7">
        <text>6-phospho-D-glucono-1,5-lactone + H2O = 6-phospho-D-gluconate + H(+)</text>
        <dbReference type="Rhea" id="RHEA:12556"/>
        <dbReference type="ChEBI" id="CHEBI:15377"/>
        <dbReference type="ChEBI" id="CHEBI:15378"/>
        <dbReference type="ChEBI" id="CHEBI:57955"/>
        <dbReference type="ChEBI" id="CHEBI:58759"/>
        <dbReference type="EC" id="3.1.1.31"/>
    </reaction>
</comment>
<dbReference type="InterPro" id="IPR005900">
    <property type="entry name" value="6-phosphogluconolactonase_DevB"/>
</dbReference>
<dbReference type="InterPro" id="IPR006148">
    <property type="entry name" value="Glc/Gal-6P_isomerase"/>
</dbReference>
<keyword evidence="10" id="KW-1185">Reference proteome</keyword>
<dbReference type="Gene3D" id="3.40.50.1360">
    <property type="match status" value="1"/>
</dbReference>
<keyword evidence="7" id="KW-0378">Hydrolase</keyword>
<comment type="caution">
    <text evidence="9">The sequence shown here is derived from an EMBL/GenBank/DDBJ whole genome shotgun (WGS) entry which is preliminary data.</text>
</comment>
<dbReference type="Proteomes" id="UP000625780">
    <property type="component" value="Unassembled WGS sequence"/>
</dbReference>
<comment type="similarity">
    <text evidence="4 7">Belongs to the glucosamine/galactosamine-6-phosphate isomerase family. 6-phosphogluconolactonase subfamily.</text>
</comment>
<comment type="pathway">
    <text evidence="3 7">Carbohydrate degradation; pentose phosphate pathway; D-ribulose 5-phosphate from D-glucose 6-phosphate (oxidative stage): step 2/3.</text>
</comment>
<dbReference type="SUPFAM" id="SSF100950">
    <property type="entry name" value="NagB/RpiA/CoA transferase-like"/>
    <property type="match status" value="1"/>
</dbReference>
<evidence type="ECO:0000256" key="4">
    <source>
        <dbReference type="ARBA" id="ARBA00010662"/>
    </source>
</evidence>
<dbReference type="EC" id="3.1.1.31" evidence="5 7"/>
<evidence type="ECO:0000256" key="7">
    <source>
        <dbReference type="RuleBase" id="RU365095"/>
    </source>
</evidence>
<comment type="function">
    <text evidence="2 7">Hydrolysis of 6-phosphogluconolactone to 6-phosphogluconate.</text>
</comment>
<sequence>MKVHVYDTKTSVARNFAAYLEKKIRESEEYHIALSGGSTPRILFEELSSTDRYKINWEKVYLYWGDERCVPPEDEQSNYKMTRDYLLRNVPVPEGNIHRIMGENEPSVEALRYGILLDRELPSDSEIPVFDMVILGMGEDGHTASIFPHEIQLWDSEQNCEVATHPESGQKRVTLTGRVINRSKEVVFLVTGAGKADKVQSILQKTAGYRQYPAALVEPVGGKLSWFLDEEAASTL</sequence>
<evidence type="ECO:0000313" key="9">
    <source>
        <dbReference type="EMBL" id="GGD59015.1"/>
    </source>
</evidence>
<evidence type="ECO:0000256" key="3">
    <source>
        <dbReference type="ARBA" id="ARBA00004961"/>
    </source>
</evidence>
<dbReference type="PANTHER" id="PTHR11054:SF0">
    <property type="entry name" value="6-PHOSPHOGLUCONOLACTONASE"/>
    <property type="match status" value="1"/>
</dbReference>
<organism evidence="9 10">
    <name type="scientific">Muriicola marianensis</name>
    <dbReference type="NCBI Taxonomy" id="1324801"/>
    <lineage>
        <taxon>Bacteria</taxon>
        <taxon>Pseudomonadati</taxon>
        <taxon>Bacteroidota</taxon>
        <taxon>Flavobacteriia</taxon>
        <taxon>Flavobacteriales</taxon>
        <taxon>Flavobacteriaceae</taxon>
        <taxon>Muriicola</taxon>
    </lineage>
</organism>
<protein>
    <recommendedName>
        <fullName evidence="6 7">6-phosphogluconolactonase</fullName>
        <shortName evidence="7">6PGL</shortName>
        <ecNumber evidence="5 7">3.1.1.31</ecNumber>
    </recommendedName>
</protein>
<dbReference type="CDD" id="cd01400">
    <property type="entry name" value="6PGL"/>
    <property type="match status" value="1"/>
</dbReference>
<name>A0ABQ1R5N0_9FLAO</name>